<dbReference type="Pfam" id="PF13966">
    <property type="entry name" value="zf-RVT"/>
    <property type="match status" value="1"/>
</dbReference>
<dbReference type="AlphaFoldDB" id="A0AAN7FTD5"/>
<dbReference type="InterPro" id="IPR026960">
    <property type="entry name" value="RVT-Znf"/>
</dbReference>
<protein>
    <recommendedName>
        <fullName evidence="1">Reverse transcriptase zinc-binding domain-containing protein</fullName>
    </recommendedName>
</protein>
<reference evidence="2 3" key="1">
    <citation type="journal article" date="2023" name="G3 (Bethesda)">
        <title>A haplotype-resolved chromosome-scale genome for Quercus rubra L. provides insights into the genetics of adaptive traits for red oak species.</title>
        <authorList>
            <person name="Kapoor B."/>
            <person name="Jenkins J."/>
            <person name="Schmutz J."/>
            <person name="Zhebentyayeva T."/>
            <person name="Kuelheim C."/>
            <person name="Coggeshall M."/>
            <person name="Heim C."/>
            <person name="Lasky J.R."/>
            <person name="Leites L."/>
            <person name="Islam-Faridi N."/>
            <person name="Romero-Severson J."/>
            <person name="DeLeo V.L."/>
            <person name="Lucas S.M."/>
            <person name="Lazic D."/>
            <person name="Gailing O."/>
            <person name="Carlson J."/>
            <person name="Staton M."/>
        </authorList>
    </citation>
    <scope>NUCLEOTIDE SEQUENCE [LARGE SCALE GENOMIC DNA]</scope>
    <source>
        <strain evidence="2">Pseudo-F2</strain>
    </source>
</reference>
<comment type="caution">
    <text evidence="2">The sequence shown here is derived from an EMBL/GenBank/DDBJ whole genome shotgun (WGS) entry which is preliminary data.</text>
</comment>
<feature type="domain" description="Reverse transcriptase zinc-binding" evidence="1">
    <location>
        <begin position="111"/>
        <end position="207"/>
    </location>
</feature>
<dbReference type="EMBL" id="JAXUIC010000002">
    <property type="protein sequence ID" value="KAK4599878.1"/>
    <property type="molecule type" value="Genomic_DNA"/>
</dbReference>
<sequence>MKARYFPDTDFLHVELGSKPSYAWRSIFSALPIVKVGCRWQGGDGTSICIWTDRWLQRPSTFRMTSPSASLPLDSKVSSLINPDSGDWDVTLITQTFLPDDIWAYTPKGSFTVNSAYKVTLSMNQSSHTTETSHSTSQSSFWRIIWNLHIPNKIKLFTWRACQNILPTKANLCHRHVLDNLIYEAFGLAPETTGHLFWDCHIAKETWKLSDILFDKHGLSYRDFMDFLWHLVFTQHVGTDILELTVNTAWSIWFSRNKTRLGATRQPPHEIMIKARFLFMEYQDAHLRPTLFKDATDNRWVPPVFPWYKVNVDAAIIRDHEGFVVAALSKRLPLPLGPLEAEGRPWMRLRSLHGM</sequence>
<organism evidence="2 3">
    <name type="scientific">Quercus rubra</name>
    <name type="common">Northern red oak</name>
    <name type="synonym">Quercus borealis</name>
    <dbReference type="NCBI Taxonomy" id="3512"/>
    <lineage>
        <taxon>Eukaryota</taxon>
        <taxon>Viridiplantae</taxon>
        <taxon>Streptophyta</taxon>
        <taxon>Embryophyta</taxon>
        <taxon>Tracheophyta</taxon>
        <taxon>Spermatophyta</taxon>
        <taxon>Magnoliopsida</taxon>
        <taxon>eudicotyledons</taxon>
        <taxon>Gunneridae</taxon>
        <taxon>Pentapetalae</taxon>
        <taxon>rosids</taxon>
        <taxon>fabids</taxon>
        <taxon>Fagales</taxon>
        <taxon>Fagaceae</taxon>
        <taxon>Quercus</taxon>
    </lineage>
</organism>
<evidence type="ECO:0000259" key="1">
    <source>
        <dbReference type="Pfam" id="PF13966"/>
    </source>
</evidence>
<accession>A0AAN7FTD5</accession>
<evidence type="ECO:0000313" key="3">
    <source>
        <dbReference type="Proteomes" id="UP001324115"/>
    </source>
</evidence>
<keyword evidence="3" id="KW-1185">Reference proteome</keyword>
<name>A0AAN7FTD5_QUERU</name>
<gene>
    <name evidence="2" type="ORF">RGQ29_009785</name>
</gene>
<evidence type="ECO:0000313" key="2">
    <source>
        <dbReference type="EMBL" id="KAK4599878.1"/>
    </source>
</evidence>
<proteinExistence type="predicted"/>
<dbReference type="Proteomes" id="UP001324115">
    <property type="component" value="Unassembled WGS sequence"/>
</dbReference>